<organism evidence="3 4">
    <name type="scientific">Salinomyces thailandicus</name>
    <dbReference type="NCBI Taxonomy" id="706561"/>
    <lineage>
        <taxon>Eukaryota</taxon>
        <taxon>Fungi</taxon>
        <taxon>Dikarya</taxon>
        <taxon>Ascomycota</taxon>
        <taxon>Pezizomycotina</taxon>
        <taxon>Dothideomycetes</taxon>
        <taxon>Dothideomycetidae</taxon>
        <taxon>Mycosphaerellales</taxon>
        <taxon>Teratosphaeriaceae</taxon>
        <taxon>Salinomyces</taxon>
    </lineage>
</organism>
<evidence type="ECO:0000313" key="4">
    <source>
        <dbReference type="Proteomes" id="UP000308549"/>
    </source>
</evidence>
<dbReference type="SUPFAM" id="SSF51735">
    <property type="entry name" value="NAD(P)-binding Rossmann-fold domains"/>
    <property type="match status" value="1"/>
</dbReference>
<dbReference type="OrthoDB" id="37659at2759"/>
<name>A0A4V5N6J2_9PEZI</name>
<dbReference type="PANTHER" id="PTHR43180:SF10">
    <property type="entry name" value="NAD(P)-BINDING PROTEIN"/>
    <property type="match status" value="1"/>
</dbReference>
<dbReference type="Proteomes" id="UP000308549">
    <property type="component" value="Unassembled WGS sequence"/>
</dbReference>
<dbReference type="PRINTS" id="PR00081">
    <property type="entry name" value="GDHRDH"/>
</dbReference>
<dbReference type="Gene3D" id="3.40.50.720">
    <property type="entry name" value="NAD(P)-binding Rossmann-like Domain"/>
    <property type="match status" value="1"/>
</dbReference>
<keyword evidence="2" id="KW-0560">Oxidoreductase</keyword>
<evidence type="ECO:0000256" key="2">
    <source>
        <dbReference type="ARBA" id="ARBA00023002"/>
    </source>
</evidence>
<dbReference type="EMBL" id="NAJL01000016">
    <property type="protein sequence ID" value="TKA29009.1"/>
    <property type="molecule type" value="Genomic_DNA"/>
</dbReference>
<sequence length="290" mass="30958">MATFSIQDEDLAVLKGKVIVITGGSSGIGLATTKLLLSLGAAVISGDVIPSPLEDSTLSFVKTDVSQWADLVALFKHANDLHGRIDHVFANAGINNRANYVEDRFDDSGNLLEPSFQTLDINLRGAMNTSYLGMHYMRKQQPAGGSIVITASASSFQRFRIVDYVTAKHGVLGFMRGLVPAIKAAGQPIRVNSLAPDWTATSIIPQSMIDLLGDSVQGPEVVAKAAAVCMADESRQGQLIYTKGGAHRDVEESILMEAAKDIIGRGLEGDDATVEAFLKKLAAEIETQNE</sequence>
<evidence type="ECO:0000313" key="3">
    <source>
        <dbReference type="EMBL" id="TKA29009.1"/>
    </source>
</evidence>
<gene>
    <name evidence="3" type="ORF">B0A50_03421</name>
</gene>
<protein>
    <submittedName>
        <fullName evidence="3">Uncharacterized protein</fullName>
    </submittedName>
</protein>
<keyword evidence="4" id="KW-1185">Reference proteome</keyword>
<proteinExistence type="inferred from homology"/>
<evidence type="ECO:0000256" key="1">
    <source>
        <dbReference type="ARBA" id="ARBA00006484"/>
    </source>
</evidence>
<dbReference type="InterPro" id="IPR036291">
    <property type="entry name" value="NAD(P)-bd_dom_sf"/>
</dbReference>
<reference evidence="3 4" key="1">
    <citation type="submission" date="2017-03" db="EMBL/GenBank/DDBJ databases">
        <title>Genomes of endolithic fungi from Antarctica.</title>
        <authorList>
            <person name="Coleine C."/>
            <person name="Masonjones S."/>
            <person name="Stajich J.E."/>
        </authorList>
    </citation>
    <scope>NUCLEOTIDE SEQUENCE [LARGE SCALE GENOMIC DNA]</scope>
    <source>
        <strain evidence="3 4">CCFEE 6315</strain>
    </source>
</reference>
<dbReference type="AlphaFoldDB" id="A0A4V5N6J2"/>
<dbReference type="PANTHER" id="PTHR43180">
    <property type="entry name" value="3-OXOACYL-(ACYL-CARRIER-PROTEIN) REDUCTASE (AFU_ORTHOLOGUE AFUA_6G11210)"/>
    <property type="match status" value="1"/>
</dbReference>
<comment type="caution">
    <text evidence="3">The sequence shown here is derived from an EMBL/GenBank/DDBJ whole genome shotgun (WGS) entry which is preliminary data.</text>
</comment>
<comment type="similarity">
    <text evidence="1">Belongs to the short-chain dehydrogenases/reductases (SDR) family.</text>
</comment>
<dbReference type="Pfam" id="PF00106">
    <property type="entry name" value="adh_short"/>
    <property type="match status" value="1"/>
</dbReference>
<dbReference type="GO" id="GO:0016491">
    <property type="term" value="F:oxidoreductase activity"/>
    <property type="evidence" value="ECO:0007669"/>
    <property type="project" value="UniProtKB-KW"/>
</dbReference>
<accession>A0A4V5N6J2</accession>
<dbReference type="InterPro" id="IPR002347">
    <property type="entry name" value="SDR_fam"/>
</dbReference>